<protein>
    <submittedName>
        <fullName evidence="1">Uncharacterized protein</fullName>
    </submittedName>
</protein>
<gene>
    <name evidence="1" type="ORF">LCPAC304_02300</name>
</gene>
<accession>A0A481Z9W9</accession>
<organism evidence="1">
    <name type="scientific">Pithovirus LCPAC304</name>
    <dbReference type="NCBI Taxonomy" id="2506594"/>
    <lineage>
        <taxon>Viruses</taxon>
        <taxon>Pithoviruses</taxon>
    </lineage>
</organism>
<evidence type="ECO:0000313" key="1">
    <source>
        <dbReference type="EMBL" id="QBK91889.1"/>
    </source>
</evidence>
<name>A0A481Z9W9_9VIRU</name>
<reference evidence="1" key="1">
    <citation type="journal article" date="2019" name="MBio">
        <title>Virus Genomes from Deep Sea Sediments Expand the Ocean Megavirome and Support Independent Origins of Viral Gigantism.</title>
        <authorList>
            <person name="Backstrom D."/>
            <person name="Yutin N."/>
            <person name="Jorgensen S.L."/>
            <person name="Dharamshi J."/>
            <person name="Homa F."/>
            <person name="Zaremba-Niedwiedzka K."/>
            <person name="Spang A."/>
            <person name="Wolf Y.I."/>
            <person name="Koonin E.V."/>
            <person name="Ettema T.J."/>
        </authorList>
    </citation>
    <scope>NUCLEOTIDE SEQUENCE</scope>
</reference>
<sequence>MYLLLTLVPTTILSIYLLRRYSQKLRETCMEFLIAVIVKVGTRFYTSRDPIDVNKRYVRIPYTYHSIPYAIYVPFSRTLRHKMVNTKAFLIHHDDTETEISQQPGCCYLITADALGGKAIKIVNHETDTVTFFERDAIPILS</sequence>
<dbReference type="EMBL" id="MK500566">
    <property type="protein sequence ID" value="QBK91889.1"/>
    <property type="molecule type" value="Genomic_DNA"/>
</dbReference>
<proteinExistence type="predicted"/>